<accession>A0A483CU56</accession>
<name>A0A483CU56_9EURY</name>
<dbReference type="AlphaFoldDB" id="A0A483CU56"/>
<evidence type="ECO:0000313" key="2">
    <source>
        <dbReference type="Proteomes" id="UP000292580"/>
    </source>
</evidence>
<dbReference type="RefSeq" id="WP_130646798.1">
    <property type="nucleotide sequence ID" value="NZ_PGCL01000002.1"/>
</dbReference>
<dbReference type="OrthoDB" id="108904at2157"/>
<dbReference type="Proteomes" id="UP000292580">
    <property type="component" value="Unassembled WGS sequence"/>
</dbReference>
<reference evidence="1 2" key="1">
    <citation type="submission" date="2017-11" db="EMBL/GenBank/DDBJ databases">
        <title>Isolation and Characterization of Methanofollis Species from Methane Seep Offshore SW Taiwan.</title>
        <authorList>
            <person name="Teng N.-H."/>
            <person name="Lai M.-C."/>
            <person name="Chen S.-C."/>
        </authorList>
    </citation>
    <scope>NUCLEOTIDE SEQUENCE [LARGE SCALE GENOMIC DNA]</scope>
    <source>
        <strain evidence="1 2">FWC-SCC2</strain>
    </source>
</reference>
<evidence type="ECO:0000313" key="1">
    <source>
        <dbReference type="EMBL" id="TAJ44983.1"/>
    </source>
</evidence>
<gene>
    <name evidence="1" type="ORF">CUJ86_06815</name>
</gene>
<proteinExistence type="predicted"/>
<comment type="caution">
    <text evidence="1">The sequence shown here is derived from an EMBL/GenBank/DDBJ whole genome shotgun (WGS) entry which is preliminary data.</text>
</comment>
<organism evidence="1 2">
    <name type="scientific">Methanofollis fontis</name>
    <dbReference type="NCBI Taxonomy" id="2052832"/>
    <lineage>
        <taxon>Archaea</taxon>
        <taxon>Methanobacteriati</taxon>
        <taxon>Methanobacteriota</taxon>
        <taxon>Stenosarchaea group</taxon>
        <taxon>Methanomicrobia</taxon>
        <taxon>Methanomicrobiales</taxon>
        <taxon>Methanomicrobiaceae</taxon>
        <taxon>Methanofollis</taxon>
    </lineage>
</organism>
<protein>
    <submittedName>
        <fullName evidence="1">Uncharacterized protein</fullName>
    </submittedName>
</protein>
<keyword evidence="2" id="KW-1185">Reference proteome</keyword>
<sequence>MFGIVDAVEHIDGIEVVYRRDGEERRRVFSQDDLITMGINPLDLLQAPEGFAIDPERGVVTEKMLS</sequence>
<dbReference type="EMBL" id="PGCL01000002">
    <property type="protein sequence ID" value="TAJ44983.1"/>
    <property type="molecule type" value="Genomic_DNA"/>
</dbReference>